<feature type="chain" id="PRO_5014915428" description="LamG-like jellyroll fold domain-containing protein" evidence="1">
    <location>
        <begin position="20"/>
        <end position="989"/>
    </location>
</feature>
<evidence type="ECO:0000256" key="1">
    <source>
        <dbReference type="SAM" id="SignalP"/>
    </source>
</evidence>
<dbReference type="AlphaFoldDB" id="A0A2M7SEV4"/>
<dbReference type="EMBL" id="PFMR01000042">
    <property type="protein sequence ID" value="PIZ18062.1"/>
    <property type="molecule type" value="Genomic_DNA"/>
</dbReference>
<gene>
    <name evidence="2" type="ORF">COY52_01395</name>
</gene>
<keyword evidence="1" id="KW-0732">Signal</keyword>
<organism evidence="2 3">
    <name type="scientific">Candidatus Desantisbacteria bacterium CG_4_10_14_0_8_um_filter_48_22</name>
    <dbReference type="NCBI Taxonomy" id="1974543"/>
    <lineage>
        <taxon>Bacteria</taxon>
        <taxon>Candidatus Desantisiibacteriota</taxon>
    </lineage>
</organism>
<reference evidence="3" key="1">
    <citation type="submission" date="2017-09" db="EMBL/GenBank/DDBJ databases">
        <title>Depth-based differentiation of microbial function through sediment-hosted aquifers and enrichment of novel symbionts in the deep terrestrial subsurface.</title>
        <authorList>
            <person name="Probst A.J."/>
            <person name="Ladd B."/>
            <person name="Jarett J.K."/>
            <person name="Geller-Mcgrath D.E."/>
            <person name="Sieber C.M.K."/>
            <person name="Emerson J.B."/>
            <person name="Anantharaman K."/>
            <person name="Thomas B.C."/>
            <person name="Malmstrom R."/>
            <person name="Stieglmeier M."/>
            <person name="Klingl A."/>
            <person name="Woyke T."/>
            <person name="Ryan C.M."/>
            <person name="Banfield J.F."/>
        </authorList>
    </citation>
    <scope>NUCLEOTIDE SEQUENCE [LARGE SCALE GENOMIC DNA]</scope>
</reference>
<dbReference type="PANTHER" id="PTHR41244:SF1">
    <property type="entry name" value="GLYCOSYLTRANSFERASE"/>
    <property type="match status" value="1"/>
</dbReference>
<dbReference type="Proteomes" id="UP000229307">
    <property type="component" value="Unassembled WGS sequence"/>
</dbReference>
<accession>A0A2M7SEV4</accession>
<name>A0A2M7SEV4_9BACT</name>
<sequence length="989" mass="110147">MKKTIIFIILILSAFSCFAAEEGLVAHWRFDKEGDIEDLSGNGYTAAVSGGRVVTDSGKKVLECDGAQSIQIASAKDLCVRKKFAIELSVKFPEATEGMNLISKENEFLLRTDWNQEGGKISFFVFGNGGWEPRVSAFNPQANTWYHMIIMWDGTQSYLWVNGEVFTTARSGAVKPTDDPLVICSRSNFGGPFAGCVEYVKVYKRMLTAGEIVRKQYGIDEKTGGGTENTVFDFSKGLQGWVGREGAELKAESSKLKVNTKQEQSFIINKDLNANIDRRDYLAVRMAVDKGSRGDIIFATTKGASRVSFQTYADNKMHAYVFEPWAWNGWGGNLIALGIGPSDVGGTAAQIEYVKVMESPDADPEIQITGLFIESVLPRAEKTETLIVRVKNAGGPVSGLQAVLKTPEGVTVKGSAVAQIPALKYLEEKEISWQVESLRPVSGDFVVEVTGKGVSASKAQKISFLPNPKLPKASYVPEPKPVKPGKYQLWTHYCPLWKHGTHMGWKLIEPWPERKPVIGYYNEGTPEVADWHIKYWLEHGISAVIYCWYRTTINGPVQQQLGHAIHDGLLKARYLNMIKFSIMWENGCGAGAGSSKDVMDNLMPFWIDNYFSNPSYLRVDNKPILYIWVPQNVTRDAGGSPNVRTLLNDMREACKARGLNGLYIVGCVSGKDAAELKKMADEGWDASSSYGSSWWYPKEIKKSGDFICAPYEGFVDQQEEILKFKNEVNAQPDITSIMMGWDSRPWKETPFFWCENTAEKFRDLCVRAKKITDSKTTSGPEKNTMIFCCWNEFGEGHYIEPTRGYGFSYLDVIRDVFTEAPKEHMDISPEDVGLGPYDSWYQDAKKLAPITSISEDTEWSGARMGVWTGMMGLKDVEVKDGILTAMTSSTDPAFSSPALKIRANRYTRVVMDMRVSKGSSMQLFFMTSGATNYTEPASSVAQTKADGEFHEYSFNVGRNENWGGCLTGMRFDPSSAEGALLEIRSIRLE</sequence>
<evidence type="ECO:0000313" key="3">
    <source>
        <dbReference type="Proteomes" id="UP000229307"/>
    </source>
</evidence>
<evidence type="ECO:0000313" key="2">
    <source>
        <dbReference type="EMBL" id="PIZ18062.1"/>
    </source>
</evidence>
<dbReference type="SUPFAM" id="SSF49899">
    <property type="entry name" value="Concanavalin A-like lectins/glucanases"/>
    <property type="match status" value="1"/>
</dbReference>
<dbReference type="InterPro" id="IPR032719">
    <property type="entry name" value="WbsX"/>
</dbReference>
<dbReference type="InterPro" id="IPR013320">
    <property type="entry name" value="ConA-like_dom_sf"/>
</dbReference>
<dbReference type="PROSITE" id="PS51257">
    <property type="entry name" value="PROKAR_LIPOPROTEIN"/>
    <property type="match status" value="1"/>
</dbReference>
<feature type="signal peptide" evidence="1">
    <location>
        <begin position="1"/>
        <end position="19"/>
    </location>
</feature>
<dbReference type="Gene3D" id="3.20.20.80">
    <property type="entry name" value="Glycosidases"/>
    <property type="match status" value="1"/>
</dbReference>
<proteinExistence type="predicted"/>
<comment type="caution">
    <text evidence="2">The sequence shown here is derived from an EMBL/GenBank/DDBJ whole genome shotgun (WGS) entry which is preliminary data.</text>
</comment>
<dbReference type="Pfam" id="PF13385">
    <property type="entry name" value="Laminin_G_3"/>
    <property type="match status" value="1"/>
</dbReference>
<evidence type="ECO:0008006" key="4">
    <source>
        <dbReference type="Google" id="ProtNLM"/>
    </source>
</evidence>
<dbReference type="PANTHER" id="PTHR41244">
    <property type="entry name" value="RHAMNAN SYNTHESIS F"/>
    <property type="match status" value="1"/>
</dbReference>
<dbReference type="Pfam" id="PF14307">
    <property type="entry name" value="Glyco_tran_WbsX"/>
    <property type="match status" value="1"/>
</dbReference>
<protein>
    <recommendedName>
        <fullName evidence="4">LamG-like jellyroll fold domain-containing protein</fullName>
    </recommendedName>
</protein>
<dbReference type="Gene3D" id="2.60.120.200">
    <property type="match status" value="1"/>
</dbReference>